<proteinExistence type="predicted"/>
<evidence type="ECO:0000313" key="2">
    <source>
        <dbReference type="EMBL" id="SHE52838.1"/>
    </source>
</evidence>
<accession>A0A1M4U889</accession>
<dbReference type="CDD" id="cd03801">
    <property type="entry name" value="GT4_PimA-like"/>
    <property type="match status" value="1"/>
</dbReference>
<dbReference type="Proteomes" id="UP000184436">
    <property type="component" value="Unassembled WGS sequence"/>
</dbReference>
<dbReference type="PANTHER" id="PTHR45947">
    <property type="entry name" value="SULFOQUINOVOSYL TRANSFERASE SQD2"/>
    <property type="match status" value="1"/>
</dbReference>
<sequence length="412" mass="47408">MTKKKVYIFNSSSRAAVYGIGTYIAQLTDCLKEEEIEFGLIYIHVEGEEVTVTEQEGYQLISIPSTSYSNPQGREYYARNIAYLLKEFIPVEKGVEYIFHLNFMGNPALVSNLKKMFRCKVILVAHYSNWSFTLLGDNLKLKRILAKRPKKRDYSEQSIVKDVKENAKMIAQCDKFVCIARHSMDSFTSICRIDAKKTVLINNALKDCYIPVDEEHKRILRHKYYIQEGIPLLIFAGRLDEVKGIAFLIQAFRKVLETYTNARLLIAGDGSFNRWLKEAKDIWSQIIFTGRIEKEVLYELYHIADIGIMSSLHEEFGFVAIEMMMNQLPVIVSDTGGLSEIVEDGISGLKVPVMNDSKQQVIDVDALSAKMIQLIEHPDFAKILAENARSRFLEKYDLTIFREKMLNLYREV</sequence>
<dbReference type="RefSeq" id="WP_025073984.1">
    <property type="nucleotide sequence ID" value="NZ_FQVD01000003.1"/>
</dbReference>
<dbReference type="Gene3D" id="3.40.50.2000">
    <property type="entry name" value="Glycogen Phosphorylase B"/>
    <property type="match status" value="2"/>
</dbReference>
<dbReference type="NCBIfam" id="TIGR04157">
    <property type="entry name" value="glyco_rSAM_CFB"/>
    <property type="match status" value="1"/>
</dbReference>
<keyword evidence="2" id="KW-0808">Transferase</keyword>
<dbReference type="InterPro" id="IPR050194">
    <property type="entry name" value="Glycosyltransferase_grp1"/>
</dbReference>
<gene>
    <name evidence="2" type="ORF">SAMN05444349_10353</name>
</gene>
<dbReference type="PANTHER" id="PTHR45947:SF13">
    <property type="entry name" value="TRANSFERASE"/>
    <property type="match status" value="1"/>
</dbReference>
<dbReference type="STRING" id="871325.SAMN05444349_10353"/>
<name>A0A1M4U889_9BACE</name>
<keyword evidence="3" id="KW-1185">Reference proteome</keyword>
<dbReference type="InterPro" id="IPR026419">
    <property type="entry name" value="Glyco_rSAM_CFB"/>
</dbReference>
<protein>
    <submittedName>
        <fullName evidence="2">Glycosyltransferase</fullName>
    </submittedName>
</protein>
<dbReference type="Pfam" id="PF00534">
    <property type="entry name" value="Glycos_transf_1"/>
    <property type="match status" value="1"/>
</dbReference>
<organism evidence="2 3">
    <name type="scientific">Bacteroides faecichinchillae</name>
    <dbReference type="NCBI Taxonomy" id="871325"/>
    <lineage>
        <taxon>Bacteria</taxon>
        <taxon>Pseudomonadati</taxon>
        <taxon>Bacteroidota</taxon>
        <taxon>Bacteroidia</taxon>
        <taxon>Bacteroidales</taxon>
        <taxon>Bacteroidaceae</taxon>
        <taxon>Bacteroides</taxon>
    </lineage>
</organism>
<dbReference type="OrthoDB" id="1046785at2"/>
<feature type="domain" description="Glycosyl transferase family 1" evidence="1">
    <location>
        <begin position="220"/>
        <end position="390"/>
    </location>
</feature>
<dbReference type="AlphaFoldDB" id="A0A1M4U889"/>
<reference evidence="2 3" key="1">
    <citation type="submission" date="2016-11" db="EMBL/GenBank/DDBJ databases">
        <authorList>
            <person name="Jaros S."/>
            <person name="Januszkiewicz K."/>
            <person name="Wedrychowicz H."/>
        </authorList>
    </citation>
    <scope>NUCLEOTIDE SEQUENCE [LARGE SCALE GENOMIC DNA]</scope>
    <source>
        <strain evidence="2 3">DSM 26883</strain>
    </source>
</reference>
<evidence type="ECO:0000313" key="3">
    <source>
        <dbReference type="Proteomes" id="UP000184436"/>
    </source>
</evidence>
<dbReference type="SUPFAM" id="SSF53756">
    <property type="entry name" value="UDP-Glycosyltransferase/glycogen phosphorylase"/>
    <property type="match status" value="1"/>
</dbReference>
<dbReference type="InterPro" id="IPR001296">
    <property type="entry name" value="Glyco_trans_1"/>
</dbReference>
<dbReference type="EMBL" id="FQVD01000003">
    <property type="protein sequence ID" value="SHE52838.1"/>
    <property type="molecule type" value="Genomic_DNA"/>
</dbReference>
<evidence type="ECO:0000259" key="1">
    <source>
        <dbReference type="Pfam" id="PF00534"/>
    </source>
</evidence>
<dbReference type="GO" id="GO:0016757">
    <property type="term" value="F:glycosyltransferase activity"/>
    <property type="evidence" value="ECO:0007669"/>
    <property type="project" value="InterPro"/>
</dbReference>